<dbReference type="PANTHER" id="PTHR36445:SF1">
    <property type="entry name" value="GTP CYCLOHYDROLASE MPTA"/>
    <property type="match status" value="1"/>
</dbReference>
<dbReference type="PANTHER" id="PTHR36445">
    <property type="entry name" value="GTP CYCLOHYDROLASE MPTA"/>
    <property type="match status" value="1"/>
</dbReference>
<evidence type="ECO:0000256" key="2">
    <source>
        <dbReference type="HAMAP-Rule" id="MF_01527"/>
    </source>
</evidence>
<dbReference type="AlphaFoldDB" id="A0A937XCG1"/>
<comment type="function">
    <text evidence="2">Converts GTP to 7,8-dihydroneopterin triphosphate.</text>
</comment>
<dbReference type="HAMAP" id="MF_01527_B">
    <property type="entry name" value="GTP_cyclohydrol_B"/>
    <property type="match status" value="1"/>
</dbReference>
<comment type="catalytic activity">
    <reaction evidence="2">
        <text>GTP + H2O = 7,8-dihydroneopterin 3'-triphosphate + formate + H(+)</text>
        <dbReference type="Rhea" id="RHEA:17473"/>
        <dbReference type="ChEBI" id="CHEBI:15377"/>
        <dbReference type="ChEBI" id="CHEBI:15378"/>
        <dbReference type="ChEBI" id="CHEBI:15740"/>
        <dbReference type="ChEBI" id="CHEBI:37565"/>
        <dbReference type="ChEBI" id="CHEBI:58462"/>
        <dbReference type="EC" id="3.5.4.16"/>
    </reaction>
</comment>
<organism evidence="3 4">
    <name type="scientific">candidate division WOR-3 bacterium</name>
    <dbReference type="NCBI Taxonomy" id="2052148"/>
    <lineage>
        <taxon>Bacteria</taxon>
        <taxon>Bacteria division WOR-3</taxon>
    </lineage>
</organism>
<dbReference type="GO" id="GO:0046654">
    <property type="term" value="P:tetrahydrofolate biosynthetic process"/>
    <property type="evidence" value="ECO:0007669"/>
    <property type="project" value="UniProtKB-UniRule"/>
</dbReference>
<name>A0A937XCG1_UNCW3</name>
<evidence type="ECO:0000313" key="4">
    <source>
        <dbReference type="Proteomes" id="UP000779900"/>
    </source>
</evidence>
<comment type="similarity">
    <text evidence="2">Belongs to the GTP cyclohydrolase IV family.</text>
</comment>
<dbReference type="GO" id="GO:0003934">
    <property type="term" value="F:GTP cyclohydrolase I activity"/>
    <property type="evidence" value="ECO:0007669"/>
    <property type="project" value="UniProtKB-UniRule"/>
</dbReference>
<comment type="caution">
    <text evidence="3">The sequence shown here is derived from an EMBL/GenBank/DDBJ whole genome shotgun (WGS) entry which is preliminary data.</text>
</comment>
<gene>
    <name evidence="2" type="primary">folE2</name>
    <name evidence="3" type="ORF">FJY68_01165</name>
</gene>
<dbReference type="EC" id="3.5.4.16" evidence="2"/>
<feature type="site" description="May be catalytically important" evidence="2">
    <location>
        <position position="144"/>
    </location>
</feature>
<comment type="pathway">
    <text evidence="2">Cofactor biosynthesis; 7,8-dihydroneopterin triphosphate biosynthesis; 7,8-dihydroneopterin triphosphate from GTP: step 1/1.</text>
</comment>
<dbReference type="EMBL" id="VGIR01000003">
    <property type="protein sequence ID" value="MBM3330442.1"/>
    <property type="molecule type" value="Genomic_DNA"/>
</dbReference>
<accession>A0A937XCG1</accession>
<evidence type="ECO:0000313" key="3">
    <source>
        <dbReference type="EMBL" id="MBM3330442.1"/>
    </source>
</evidence>
<dbReference type="InterPro" id="IPR022838">
    <property type="entry name" value="GTP_cyclohydrolase_FolE2"/>
</dbReference>
<dbReference type="NCBIfam" id="NF010200">
    <property type="entry name" value="PRK13674.1-1"/>
    <property type="match status" value="1"/>
</dbReference>
<sequence length="267" mass="30618">MDDIRRQPSACSTAIDKVGVKNLSYPIVLLDKAHRKQHTVARISMYVDLPREHRGTYMGRFVEVLSRYHREIDLHRVGAILRDMRKELEADSAHLEMEFPYFVEKAAPVSKARGLMDYRCWVVAELRDRFRLRLGVAVPVATLCPCSKEMVETGAHNQRAEIRVAVEFREFLWLEDLIDLVEDCGSSEVYSRLEREDEKHLTARALENPAFVEDVVRKVAKRLDEHPLVTGYEVAVESFESIHHHDAYAYICRLPDAVEGGRTGGGQ</sequence>
<protein>
    <recommendedName>
        <fullName evidence="2">GTP cyclohydrolase FolE2</fullName>
        <ecNumber evidence="2">3.5.4.16</ecNumber>
    </recommendedName>
</protein>
<dbReference type="Pfam" id="PF02649">
    <property type="entry name" value="GCHY-1"/>
    <property type="match status" value="1"/>
</dbReference>
<proteinExistence type="inferred from homology"/>
<dbReference type="Gene3D" id="3.10.270.10">
    <property type="entry name" value="Urate Oxidase"/>
    <property type="match status" value="1"/>
</dbReference>
<dbReference type="InterPro" id="IPR003801">
    <property type="entry name" value="GTP_cyclohydrolase_FolE2/MptA"/>
</dbReference>
<evidence type="ECO:0000256" key="1">
    <source>
        <dbReference type="ARBA" id="ARBA00022801"/>
    </source>
</evidence>
<reference evidence="3" key="1">
    <citation type="submission" date="2019-03" db="EMBL/GenBank/DDBJ databases">
        <title>Lake Tanganyika Metagenome-Assembled Genomes (MAGs).</title>
        <authorList>
            <person name="Tran P."/>
        </authorList>
    </citation>
    <scope>NUCLEOTIDE SEQUENCE</scope>
    <source>
        <strain evidence="3">K_DeepCast_150m_m2_040</strain>
    </source>
</reference>
<dbReference type="Proteomes" id="UP000779900">
    <property type="component" value="Unassembled WGS sequence"/>
</dbReference>
<keyword evidence="1 2" id="KW-0378">Hydrolase</keyword>